<dbReference type="EMBL" id="LT934122">
    <property type="protein sequence ID" value="VAI57130.1"/>
    <property type="molecule type" value="Genomic_DNA"/>
</dbReference>
<protein>
    <submittedName>
        <fullName evidence="2">Uncharacterized protein</fullName>
    </submittedName>
</protein>
<reference evidence="2 3" key="1">
    <citation type="submission" date="2017-09" db="EMBL/GenBank/DDBJ databases">
        <authorList>
            <consortium name="International Durum Wheat Genome Sequencing Consortium (IDWGSC)"/>
            <person name="Milanesi L."/>
        </authorList>
    </citation>
    <scope>NUCLEOTIDE SEQUENCE [LARGE SCALE GENOMIC DNA]</scope>
    <source>
        <strain evidence="3">cv. Svevo</strain>
    </source>
</reference>
<organism evidence="2 3">
    <name type="scientific">Triticum turgidum subsp. durum</name>
    <name type="common">Durum wheat</name>
    <name type="synonym">Triticum durum</name>
    <dbReference type="NCBI Taxonomy" id="4567"/>
    <lineage>
        <taxon>Eukaryota</taxon>
        <taxon>Viridiplantae</taxon>
        <taxon>Streptophyta</taxon>
        <taxon>Embryophyta</taxon>
        <taxon>Tracheophyta</taxon>
        <taxon>Spermatophyta</taxon>
        <taxon>Magnoliopsida</taxon>
        <taxon>Liliopsida</taxon>
        <taxon>Poales</taxon>
        <taxon>Poaceae</taxon>
        <taxon>BOP clade</taxon>
        <taxon>Pooideae</taxon>
        <taxon>Triticodae</taxon>
        <taxon>Triticeae</taxon>
        <taxon>Triticinae</taxon>
        <taxon>Triticum</taxon>
    </lineage>
</organism>
<feature type="transmembrane region" description="Helical" evidence="1">
    <location>
        <begin position="6"/>
        <end position="28"/>
    </location>
</feature>
<gene>
    <name evidence="2" type="ORF">TRITD_6Bv1G089890</name>
</gene>
<evidence type="ECO:0000313" key="2">
    <source>
        <dbReference type="EMBL" id="VAI57130.1"/>
    </source>
</evidence>
<sequence length="161" mass="17958">MSLLDAHCSVIAVTCVVLSGAQLFLVLTEQLAVCRREMYEGVNELQGRPTIMTAIGMDLWHFLDSDTGLLAMKGLWLAQFGRSRSLNWLYWGSTHETSVIIMPPTPCYINHEPVSRMSVCRAFPGICWHAQMLGILVLGLDAGNAKNWLIILSILLFLPVR</sequence>
<evidence type="ECO:0000256" key="1">
    <source>
        <dbReference type="SAM" id="Phobius"/>
    </source>
</evidence>
<dbReference type="AlphaFoldDB" id="A0A9R1BA78"/>
<keyword evidence="1" id="KW-0472">Membrane</keyword>
<accession>A0A9R1BA78</accession>
<keyword evidence="3" id="KW-1185">Reference proteome</keyword>
<dbReference type="Proteomes" id="UP000324705">
    <property type="component" value="Chromosome 6B"/>
</dbReference>
<name>A0A9R1BA78_TRITD</name>
<keyword evidence="1" id="KW-0812">Transmembrane</keyword>
<proteinExistence type="predicted"/>
<keyword evidence="1" id="KW-1133">Transmembrane helix</keyword>
<dbReference type="Gramene" id="TRITD6Bv1G089890.1">
    <property type="protein sequence ID" value="TRITD6Bv1G089890.1"/>
    <property type="gene ID" value="TRITD6Bv1G089890"/>
</dbReference>
<evidence type="ECO:0000313" key="3">
    <source>
        <dbReference type="Proteomes" id="UP000324705"/>
    </source>
</evidence>